<dbReference type="PANTHER" id="PTHR43439">
    <property type="entry name" value="PHENYLACETATE-COENZYME A LIGASE"/>
    <property type="match status" value="1"/>
</dbReference>
<comment type="pathway">
    <text evidence="4 9">Aromatic compound metabolism; phenylacetate degradation.</text>
</comment>
<dbReference type="InterPro" id="IPR000873">
    <property type="entry name" value="AMP-dep_synth/lig_dom"/>
</dbReference>
<evidence type="ECO:0000256" key="4">
    <source>
        <dbReference type="ARBA" id="ARBA00060591"/>
    </source>
</evidence>
<dbReference type="Proteomes" id="UP000321085">
    <property type="component" value="Unassembled WGS sequence"/>
</dbReference>
<dbReference type="CDD" id="cd05913">
    <property type="entry name" value="PaaK"/>
    <property type="match status" value="1"/>
</dbReference>
<dbReference type="RefSeq" id="WP_114187144.1">
    <property type="nucleotide sequence ID" value="NZ_BJYU01000031.1"/>
</dbReference>
<evidence type="ECO:0000256" key="7">
    <source>
        <dbReference type="ARBA" id="ARBA00068695"/>
    </source>
</evidence>
<evidence type="ECO:0000256" key="1">
    <source>
        <dbReference type="ARBA" id="ARBA00011245"/>
    </source>
</evidence>
<dbReference type="Pfam" id="PF14535">
    <property type="entry name" value="AMP-binding_C_2"/>
    <property type="match status" value="1"/>
</dbReference>
<evidence type="ECO:0000256" key="6">
    <source>
        <dbReference type="ARBA" id="ARBA00066629"/>
    </source>
</evidence>
<keyword evidence="3 9" id="KW-0547">Nucleotide-binding</keyword>
<dbReference type="InterPro" id="IPR011880">
    <property type="entry name" value="PA_CoA_ligase"/>
</dbReference>
<dbReference type="OrthoDB" id="580775at2"/>
<dbReference type="AlphaFoldDB" id="A0A512BSL2"/>
<dbReference type="Gene3D" id="3.30.300.30">
    <property type="match status" value="1"/>
</dbReference>
<comment type="catalytic activity">
    <reaction evidence="9">
        <text>2-phenylacetate + ATP + CoA = phenylacetyl-CoA + AMP + diphosphate</text>
        <dbReference type="Rhea" id="RHEA:20956"/>
        <dbReference type="ChEBI" id="CHEBI:18401"/>
        <dbReference type="ChEBI" id="CHEBI:30616"/>
        <dbReference type="ChEBI" id="CHEBI:33019"/>
        <dbReference type="ChEBI" id="CHEBI:57287"/>
        <dbReference type="ChEBI" id="CHEBI:57390"/>
        <dbReference type="ChEBI" id="CHEBI:456215"/>
        <dbReference type="EC" id="6.2.1.30"/>
    </reaction>
</comment>
<organism evidence="12 13">
    <name type="scientific">Microvirga aerophila</name>
    <dbReference type="NCBI Taxonomy" id="670291"/>
    <lineage>
        <taxon>Bacteria</taxon>
        <taxon>Pseudomonadati</taxon>
        <taxon>Pseudomonadota</taxon>
        <taxon>Alphaproteobacteria</taxon>
        <taxon>Hyphomicrobiales</taxon>
        <taxon>Methylobacteriaceae</taxon>
        <taxon>Microvirga</taxon>
    </lineage>
</organism>
<dbReference type="InterPro" id="IPR049623">
    <property type="entry name" value="PA_CoA_lig_proteobact_actino"/>
</dbReference>
<comment type="similarity">
    <text evidence="5 9">Belongs to the phenylacetyl-CoA ligase family.</text>
</comment>
<dbReference type="FunFam" id="3.40.50.12780:FF:000016">
    <property type="entry name" value="Phenylacetate-coenzyme A ligase"/>
    <property type="match status" value="1"/>
</dbReference>
<comment type="caution">
    <text evidence="12">The sequence shown here is derived from an EMBL/GenBank/DDBJ whole genome shotgun (WGS) entry which is preliminary data.</text>
</comment>
<dbReference type="Gene3D" id="3.40.50.12780">
    <property type="entry name" value="N-terminal domain of ligase-like"/>
    <property type="match status" value="1"/>
</dbReference>
<dbReference type="InterPro" id="IPR051414">
    <property type="entry name" value="Adenylate-forming_Reductase"/>
</dbReference>
<dbReference type="UniPathway" id="UPA00930"/>
<dbReference type="NCBIfam" id="TIGR02155">
    <property type="entry name" value="PA_CoA_ligase"/>
    <property type="match status" value="1"/>
</dbReference>
<dbReference type="InterPro" id="IPR028154">
    <property type="entry name" value="AMP-dep_Lig_C"/>
</dbReference>
<comment type="function">
    <text evidence="9">Catalyzes the activation of phenylacetic acid (PA) to phenylacetyl-CoA (PA-CoA).</text>
</comment>
<feature type="domain" description="AMP-dependent synthetase/ligase" evidence="10">
    <location>
        <begin position="97"/>
        <end position="301"/>
    </location>
</feature>
<accession>A0A512BSL2</accession>
<sequence>MFQIPLRKLSELKPQPTDLDRFELASKDELAAWQRDRLAWSLRHAYENVPHYKAKFDAAGVHPDDFKELSDLAKFPFTTKHDLRDNYPFGMFAVPQSQVARVHGSSGTTGKPTVVGYTKHDIDTWADVVARSIRASGGRPGMKVHVAYGYGLFTGGLGAHYGAERLGCMVIPMSGGMTERQVQLIHDFEPDVIMVTPSYMLAILDQFRKQGLDPRKSSLKIGIFGAEPWTNAMRAEIEEAFDIHAVDIYGLSEVMGPGVACECIESKDGLHIWEDHFYPEVIDPVTGEVLPDGEEGELVFTSLTKEAMPIIRYRTRDLTRLMPGTSRAMRRMEKVTGRTDDMMIIRGVNVFPSQIEEKLLTIPALSGHYQIILTREGRMDQMEIRTEIRAEADYHETRKAAADRLSQAIKDTIGITAQVNVLDPEGIERSLGKARRVIDRRPKE</sequence>
<dbReference type="SUPFAM" id="SSF56801">
    <property type="entry name" value="Acetyl-CoA synthetase-like"/>
    <property type="match status" value="1"/>
</dbReference>
<comment type="subunit">
    <text evidence="1">Monomer.</text>
</comment>
<dbReference type="GO" id="GO:0010124">
    <property type="term" value="P:phenylacetate catabolic process"/>
    <property type="evidence" value="ECO:0007669"/>
    <property type="project" value="UniProtKB-UniRule"/>
</dbReference>
<feature type="domain" description="AMP-dependent ligase C-terminal" evidence="11">
    <location>
        <begin position="347"/>
        <end position="441"/>
    </location>
</feature>
<keyword evidence="2 9" id="KW-0436">Ligase</keyword>
<dbReference type="GO" id="GO:0047475">
    <property type="term" value="F:phenylacetate-CoA ligase activity"/>
    <property type="evidence" value="ECO:0007669"/>
    <property type="project" value="UniProtKB-EC"/>
</dbReference>
<dbReference type="InterPro" id="IPR045851">
    <property type="entry name" value="AMP-bd_C_sf"/>
</dbReference>
<reference evidence="12 13" key="1">
    <citation type="submission" date="2019-07" db="EMBL/GenBank/DDBJ databases">
        <title>Whole genome shotgun sequence of Microvirga aerophila NBRC 106136.</title>
        <authorList>
            <person name="Hosoyama A."/>
            <person name="Uohara A."/>
            <person name="Ohji S."/>
            <person name="Ichikawa N."/>
        </authorList>
    </citation>
    <scope>NUCLEOTIDE SEQUENCE [LARGE SCALE GENOMIC DNA]</scope>
    <source>
        <strain evidence="12 13">NBRC 106136</strain>
    </source>
</reference>
<protein>
    <recommendedName>
        <fullName evidence="7 9">Phenylacetate-coenzyme A ligase</fullName>
        <ecNumber evidence="6 9">6.2.1.30</ecNumber>
    </recommendedName>
    <alternativeName>
        <fullName evidence="8 9">Phenylacetyl-CoA ligase</fullName>
    </alternativeName>
</protein>
<evidence type="ECO:0000313" key="13">
    <source>
        <dbReference type="Proteomes" id="UP000321085"/>
    </source>
</evidence>
<dbReference type="PIRSF" id="PIRSF006444">
    <property type="entry name" value="PaaK"/>
    <property type="match status" value="1"/>
</dbReference>
<evidence type="ECO:0000259" key="11">
    <source>
        <dbReference type="Pfam" id="PF14535"/>
    </source>
</evidence>
<evidence type="ECO:0000256" key="8">
    <source>
        <dbReference type="ARBA" id="ARBA00075111"/>
    </source>
</evidence>
<gene>
    <name evidence="12" type="primary">paaF</name>
    <name evidence="12" type="ORF">MAE02_25900</name>
</gene>
<evidence type="ECO:0000256" key="2">
    <source>
        <dbReference type="ARBA" id="ARBA00022598"/>
    </source>
</evidence>
<proteinExistence type="inferred from homology"/>
<dbReference type="GO" id="GO:0000166">
    <property type="term" value="F:nucleotide binding"/>
    <property type="evidence" value="ECO:0007669"/>
    <property type="project" value="UniProtKB-KW"/>
</dbReference>
<dbReference type="Pfam" id="PF00501">
    <property type="entry name" value="AMP-binding"/>
    <property type="match status" value="1"/>
</dbReference>
<keyword evidence="13" id="KW-1185">Reference proteome</keyword>
<dbReference type="InterPro" id="IPR042099">
    <property type="entry name" value="ANL_N_sf"/>
</dbReference>
<evidence type="ECO:0000256" key="9">
    <source>
        <dbReference type="PIRNR" id="PIRNR006444"/>
    </source>
</evidence>
<dbReference type="EC" id="6.2.1.30" evidence="6 9"/>
<evidence type="ECO:0000256" key="3">
    <source>
        <dbReference type="ARBA" id="ARBA00022741"/>
    </source>
</evidence>
<evidence type="ECO:0000256" key="5">
    <source>
        <dbReference type="ARBA" id="ARBA00061566"/>
    </source>
</evidence>
<dbReference type="PANTHER" id="PTHR43439:SF1">
    <property type="entry name" value="PHENYLACETATE-COENZYME A LIGASE"/>
    <property type="match status" value="1"/>
</dbReference>
<evidence type="ECO:0000313" key="12">
    <source>
        <dbReference type="EMBL" id="GEO14894.1"/>
    </source>
</evidence>
<dbReference type="EMBL" id="BJYU01000031">
    <property type="protein sequence ID" value="GEO14894.1"/>
    <property type="molecule type" value="Genomic_DNA"/>
</dbReference>
<evidence type="ECO:0000259" key="10">
    <source>
        <dbReference type="Pfam" id="PF00501"/>
    </source>
</evidence>
<name>A0A512BSL2_9HYPH</name>